<dbReference type="InterPro" id="IPR031311">
    <property type="entry name" value="CHIT_BIND_RR_consensus"/>
</dbReference>
<organism evidence="4 5">
    <name type="scientific">Glossina palpalis gambiensis</name>
    <dbReference type="NCBI Taxonomy" id="67801"/>
    <lineage>
        <taxon>Eukaryota</taxon>
        <taxon>Metazoa</taxon>
        <taxon>Ecdysozoa</taxon>
        <taxon>Arthropoda</taxon>
        <taxon>Hexapoda</taxon>
        <taxon>Insecta</taxon>
        <taxon>Pterygota</taxon>
        <taxon>Neoptera</taxon>
        <taxon>Endopterygota</taxon>
        <taxon>Diptera</taxon>
        <taxon>Brachycera</taxon>
        <taxon>Muscomorpha</taxon>
        <taxon>Hippoboscoidea</taxon>
        <taxon>Glossinidae</taxon>
        <taxon>Glossina</taxon>
    </lineage>
</organism>
<dbReference type="PROSITE" id="PS51155">
    <property type="entry name" value="CHIT_BIND_RR_2"/>
    <property type="match status" value="1"/>
</dbReference>
<dbReference type="PRINTS" id="PR00947">
    <property type="entry name" value="CUTICLE"/>
</dbReference>
<reference evidence="5" key="1">
    <citation type="submission" date="2015-01" db="EMBL/GenBank/DDBJ databases">
        <authorList>
            <person name="Aksoy S."/>
            <person name="Warren W."/>
            <person name="Wilson R.K."/>
        </authorList>
    </citation>
    <scope>NUCLEOTIDE SEQUENCE [LARGE SCALE GENOMIC DNA]</scope>
    <source>
        <strain evidence="5">IAEA</strain>
    </source>
</reference>
<dbReference type="GO" id="GO:0008010">
    <property type="term" value="F:structural constituent of chitin-based larval cuticle"/>
    <property type="evidence" value="ECO:0007669"/>
    <property type="project" value="TreeGrafter"/>
</dbReference>
<sequence length="219" mass="23867">VIPITSPFLLKGIDFNASLRPSTYCVPIRLPQCRTNYEPSSRLRAGVCVVDNCCEPKYCKIERKNQIAGGGGVTCTAPVNENNPGAVDGLVELVDNVALKRDKLPTKEPKIVTILESDAQHKLDGSYSFHYRGADGSFREEIAVVKNPGTKQAYLEVSGAYSFIDADGEEITVNYKADNRGFVPVGSNIPETISVSAKENSERPAPPTENFDEINDDEV</sequence>
<feature type="compositionally biased region" description="Acidic residues" evidence="3">
    <location>
        <begin position="210"/>
        <end position="219"/>
    </location>
</feature>
<dbReference type="PROSITE" id="PS00233">
    <property type="entry name" value="CHIT_BIND_RR_1"/>
    <property type="match status" value="1"/>
</dbReference>
<dbReference type="PANTHER" id="PTHR10380">
    <property type="entry name" value="CUTICLE PROTEIN"/>
    <property type="match status" value="1"/>
</dbReference>
<dbReference type="Pfam" id="PF00379">
    <property type="entry name" value="Chitin_bind_4"/>
    <property type="match status" value="1"/>
</dbReference>
<evidence type="ECO:0000313" key="4">
    <source>
        <dbReference type="EnsemblMetazoa" id="GPPI050583-PA"/>
    </source>
</evidence>
<accession>A0A1B0C6N3</accession>
<dbReference type="GO" id="GO:0062129">
    <property type="term" value="C:chitin-based extracellular matrix"/>
    <property type="evidence" value="ECO:0007669"/>
    <property type="project" value="TreeGrafter"/>
</dbReference>
<protein>
    <submittedName>
        <fullName evidence="4">Uncharacterized protein</fullName>
    </submittedName>
</protein>
<dbReference type="InterPro" id="IPR050468">
    <property type="entry name" value="Cuticle_Struct_Prot"/>
</dbReference>
<dbReference type="AlphaFoldDB" id="A0A1B0C6N3"/>
<dbReference type="STRING" id="67801.A0A1B0C6N3"/>
<evidence type="ECO:0000256" key="3">
    <source>
        <dbReference type="SAM" id="MobiDB-lite"/>
    </source>
</evidence>
<feature type="region of interest" description="Disordered" evidence="3">
    <location>
        <begin position="195"/>
        <end position="219"/>
    </location>
</feature>
<dbReference type="PANTHER" id="PTHR10380:SF233">
    <property type="entry name" value="CUTICULAR PROTEIN 47EB-RELATED"/>
    <property type="match status" value="1"/>
</dbReference>
<name>A0A1B0C6N3_9MUSC</name>
<evidence type="ECO:0000256" key="1">
    <source>
        <dbReference type="ARBA" id="ARBA00022460"/>
    </source>
</evidence>
<evidence type="ECO:0000256" key="2">
    <source>
        <dbReference type="PROSITE-ProRule" id="PRU00497"/>
    </source>
</evidence>
<reference evidence="4" key="2">
    <citation type="submission" date="2020-05" db="UniProtKB">
        <authorList>
            <consortium name="EnsemblMetazoa"/>
        </authorList>
    </citation>
    <scope>IDENTIFICATION</scope>
    <source>
        <strain evidence="4">IAEA</strain>
    </source>
</reference>
<keyword evidence="5" id="KW-1185">Reference proteome</keyword>
<keyword evidence="1 2" id="KW-0193">Cuticle</keyword>
<dbReference type="EnsemblMetazoa" id="GPPI050583-RA">
    <property type="protein sequence ID" value="GPPI050583-PA"/>
    <property type="gene ID" value="GPPI050583"/>
</dbReference>
<dbReference type="VEuPathDB" id="VectorBase:GPPI050583"/>
<evidence type="ECO:0000313" key="5">
    <source>
        <dbReference type="Proteomes" id="UP000092460"/>
    </source>
</evidence>
<dbReference type="EMBL" id="JXJN01026840">
    <property type="status" value="NOT_ANNOTATED_CDS"/>
    <property type="molecule type" value="Genomic_DNA"/>
</dbReference>
<proteinExistence type="predicted"/>
<dbReference type="Proteomes" id="UP000092460">
    <property type="component" value="Unassembled WGS sequence"/>
</dbReference>
<dbReference type="InterPro" id="IPR000618">
    <property type="entry name" value="Insect_cuticle"/>
</dbReference>